<sequence>MLAPTRTAGPPRLTKSPLWPRSPLPAPGEVAAAGGGLQGCCAASERRLASRGAGGAFNLRPALATLEDAGGRESRWIRLPGAHLAPRRPAAVLPLAHRWSQDVGGGREGVAPPPPASLAGEEGESLGWAPPKELEARSTEGRGAEGGQRMGNLWARGMALKGPFNITAAKQITNEEPRWIKPTGYQFQVATRSPESFPVA</sequence>
<organism evidence="1 2">
    <name type="scientific">Sphaerodactylus townsendi</name>
    <dbReference type="NCBI Taxonomy" id="933632"/>
    <lineage>
        <taxon>Eukaryota</taxon>
        <taxon>Metazoa</taxon>
        <taxon>Chordata</taxon>
        <taxon>Craniata</taxon>
        <taxon>Vertebrata</taxon>
        <taxon>Euteleostomi</taxon>
        <taxon>Lepidosauria</taxon>
        <taxon>Squamata</taxon>
        <taxon>Bifurcata</taxon>
        <taxon>Gekkota</taxon>
        <taxon>Sphaerodactylidae</taxon>
        <taxon>Sphaerodactylus</taxon>
    </lineage>
</organism>
<dbReference type="EMBL" id="CM037620">
    <property type="protein sequence ID" value="KAH7995002.1"/>
    <property type="molecule type" value="Genomic_DNA"/>
</dbReference>
<proteinExistence type="predicted"/>
<protein>
    <submittedName>
        <fullName evidence="1">Uncharacterized protein</fullName>
    </submittedName>
</protein>
<accession>A0ACB8EQW0</accession>
<comment type="caution">
    <text evidence="1">The sequence shown here is derived from an EMBL/GenBank/DDBJ whole genome shotgun (WGS) entry which is preliminary data.</text>
</comment>
<name>A0ACB8EQW0_9SAUR</name>
<evidence type="ECO:0000313" key="1">
    <source>
        <dbReference type="EMBL" id="KAH7995002.1"/>
    </source>
</evidence>
<reference evidence="1" key="1">
    <citation type="submission" date="2021-08" db="EMBL/GenBank/DDBJ databases">
        <title>The first chromosome-level gecko genome reveals the dynamic sex chromosomes of Neotropical dwarf geckos (Sphaerodactylidae: Sphaerodactylus).</title>
        <authorList>
            <person name="Pinto B.J."/>
            <person name="Keating S.E."/>
            <person name="Gamble T."/>
        </authorList>
    </citation>
    <scope>NUCLEOTIDE SEQUENCE</scope>
    <source>
        <strain evidence="1">TG3544</strain>
    </source>
</reference>
<evidence type="ECO:0000313" key="2">
    <source>
        <dbReference type="Proteomes" id="UP000827872"/>
    </source>
</evidence>
<gene>
    <name evidence="1" type="ORF">K3G42_019876</name>
</gene>
<dbReference type="Proteomes" id="UP000827872">
    <property type="component" value="Linkage Group LG07"/>
</dbReference>
<keyword evidence="2" id="KW-1185">Reference proteome</keyword>